<name>A0A239AJ30_9BACT</name>
<keyword evidence="4 7" id="KW-0808">Transferase</keyword>
<evidence type="ECO:0000256" key="4">
    <source>
        <dbReference type="ARBA" id="ARBA00022679"/>
    </source>
</evidence>
<proteinExistence type="predicted"/>
<dbReference type="Proteomes" id="UP000198310">
    <property type="component" value="Unassembled WGS sequence"/>
</dbReference>
<dbReference type="SUPFAM" id="SSF53448">
    <property type="entry name" value="Nucleotide-diphospho-sugar transferases"/>
    <property type="match status" value="1"/>
</dbReference>
<organism evidence="7 8">
    <name type="scientific">Hymenobacter mucosus</name>
    <dbReference type="NCBI Taxonomy" id="1411120"/>
    <lineage>
        <taxon>Bacteria</taxon>
        <taxon>Pseudomonadati</taxon>
        <taxon>Bacteroidota</taxon>
        <taxon>Cytophagia</taxon>
        <taxon>Cytophagales</taxon>
        <taxon>Hymenobacteraceae</taxon>
        <taxon>Hymenobacter</taxon>
    </lineage>
</organism>
<dbReference type="InterPro" id="IPR026461">
    <property type="entry name" value="Trfase_2_rSAM/seldom_assoc"/>
</dbReference>
<sequence length="230" mass="25939">MRLSVIIPTYNEAATISSLIRQLRQYDPGQEVEVLVVDANSPDGTAELAQQAGATVLCAPSAGRAAQMNYGAQQATGNILYFVHADVGIHPDYVSTIEQAVAQGYEAGCYRFRFASPHPLLRINSFGTRFQGIMSRGGDQTLFITRDLFQRLQGFDEQYVIMEDFDIIQRIRRQARFLIVPKDVIVSARKYETNSWLRVQLANLTAFSLFFLKVAPTRIARTYKAMLNYR</sequence>
<dbReference type="Pfam" id="PF00535">
    <property type="entry name" value="Glycos_transf_2"/>
    <property type="match status" value="1"/>
</dbReference>
<dbReference type="CDD" id="cd02522">
    <property type="entry name" value="GT_2_like_a"/>
    <property type="match status" value="1"/>
</dbReference>
<dbReference type="NCBIfam" id="TIGR04283">
    <property type="entry name" value="glyco_like_mftF"/>
    <property type="match status" value="1"/>
</dbReference>
<evidence type="ECO:0000256" key="3">
    <source>
        <dbReference type="ARBA" id="ARBA00022676"/>
    </source>
</evidence>
<reference evidence="8" key="1">
    <citation type="submission" date="2017-06" db="EMBL/GenBank/DDBJ databases">
        <authorList>
            <person name="Varghese N."/>
            <person name="Submissions S."/>
        </authorList>
    </citation>
    <scope>NUCLEOTIDE SEQUENCE [LARGE SCALE GENOMIC DNA]</scope>
    <source>
        <strain evidence="8">DSM 28041</strain>
    </source>
</reference>
<dbReference type="PANTHER" id="PTHR43646:SF2">
    <property type="entry name" value="GLYCOSYLTRANSFERASE 2-LIKE DOMAIN-CONTAINING PROTEIN"/>
    <property type="match status" value="1"/>
</dbReference>
<keyword evidence="2" id="KW-1003">Cell membrane</keyword>
<dbReference type="EMBL" id="FZNS01000013">
    <property type="protein sequence ID" value="SNR95352.1"/>
    <property type="molecule type" value="Genomic_DNA"/>
</dbReference>
<gene>
    <name evidence="7" type="ORF">SAMN06269173_1136</name>
</gene>
<dbReference type="InterPro" id="IPR001173">
    <property type="entry name" value="Glyco_trans_2-like"/>
</dbReference>
<dbReference type="Gene3D" id="3.90.550.10">
    <property type="entry name" value="Spore Coat Polysaccharide Biosynthesis Protein SpsA, Chain A"/>
    <property type="match status" value="1"/>
</dbReference>
<dbReference type="PANTHER" id="PTHR43646">
    <property type="entry name" value="GLYCOSYLTRANSFERASE"/>
    <property type="match status" value="1"/>
</dbReference>
<evidence type="ECO:0000313" key="8">
    <source>
        <dbReference type="Proteomes" id="UP000198310"/>
    </source>
</evidence>
<evidence type="ECO:0000256" key="1">
    <source>
        <dbReference type="ARBA" id="ARBA00004236"/>
    </source>
</evidence>
<dbReference type="GO" id="GO:0016757">
    <property type="term" value="F:glycosyltransferase activity"/>
    <property type="evidence" value="ECO:0007669"/>
    <property type="project" value="UniProtKB-KW"/>
</dbReference>
<evidence type="ECO:0000313" key="7">
    <source>
        <dbReference type="EMBL" id="SNR95352.1"/>
    </source>
</evidence>
<evidence type="ECO:0000259" key="6">
    <source>
        <dbReference type="Pfam" id="PF00535"/>
    </source>
</evidence>
<feature type="domain" description="Glycosyltransferase 2-like" evidence="6">
    <location>
        <begin position="4"/>
        <end position="113"/>
    </location>
</feature>
<keyword evidence="3" id="KW-0328">Glycosyltransferase</keyword>
<evidence type="ECO:0000256" key="2">
    <source>
        <dbReference type="ARBA" id="ARBA00022475"/>
    </source>
</evidence>
<dbReference type="GO" id="GO:0005886">
    <property type="term" value="C:plasma membrane"/>
    <property type="evidence" value="ECO:0007669"/>
    <property type="project" value="UniProtKB-SubCell"/>
</dbReference>
<dbReference type="RefSeq" id="WP_089334037.1">
    <property type="nucleotide sequence ID" value="NZ_FZNS01000013.1"/>
</dbReference>
<accession>A0A239AJ30</accession>
<dbReference type="AlphaFoldDB" id="A0A239AJ30"/>
<comment type="subcellular location">
    <subcellularLocation>
        <location evidence="1">Cell membrane</location>
    </subcellularLocation>
</comment>
<keyword evidence="5" id="KW-0472">Membrane</keyword>
<protein>
    <submittedName>
        <fullName evidence="7">Transferase 2, rSAM/selenodomain-associated</fullName>
    </submittedName>
</protein>
<evidence type="ECO:0000256" key="5">
    <source>
        <dbReference type="ARBA" id="ARBA00023136"/>
    </source>
</evidence>
<dbReference type="InterPro" id="IPR029044">
    <property type="entry name" value="Nucleotide-diphossugar_trans"/>
</dbReference>
<keyword evidence="8" id="KW-1185">Reference proteome</keyword>